<feature type="region of interest" description="Disordered" evidence="1">
    <location>
        <begin position="188"/>
        <end position="211"/>
    </location>
</feature>
<proteinExistence type="predicted"/>
<keyword evidence="3" id="KW-1185">Reference proteome</keyword>
<organism evidence="2 3">
    <name type="scientific">Zea mays</name>
    <name type="common">Maize</name>
    <dbReference type="NCBI Taxonomy" id="4577"/>
    <lineage>
        <taxon>Eukaryota</taxon>
        <taxon>Viridiplantae</taxon>
        <taxon>Streptophyta</taxon>
        <taxon>Embryophyta</taxon>
        <taxon>Tracheophyta</taxon>
        <taxon>Spermatophyta</taxon>
        <taxon>Magnoliopsida</taxon>
        <taxon>Liliopsida</taxon>
        <taxon>Poales</taxon>
        <taxon>Poaceae</taxon>
        <taxon>PACMAD clade</taxon>
        <taxon>Panicoideae</taxon>
        <taxon>Andropogonodae</taxon>
        <taxon>Andropogoneae</taxon>
        <taxon>Tripsacinae</taxon>
        <taxon>Zea</taxon>
    </lineage>
</organism>
<feature type="compositionally biased region" description="Low complexity" evidence="1">
    <location>
        <begin position="43"/>
        <end position="62"/>
    </location>
</feature>
<gene>
    <name evidence="2" type="primary">LOC100381829</name>
</gene>
<reference evidence="2" key="3">
    <citation type="submission" date="2021-05" db="UniProtKB">
        <authorList>
            <consortium name="EnsemblPlants"/>
        </authorList>
    </citation>
    <scope>IDENTIFICATION</scope>
    <source>
        <strain evidence="2">cv. B73</strain>
    </source>
</reference>
<dbReference type="Gramene" id="Zm00001eb369060_T001">
    <property type="protein sequence ID" value="Zm00001eb369060_P001"/>
    <property type="gene ID" value="Zm00001eb369060"/>
</dbReference>
<dbReference type="InParanoid" id="A0A804QVK5"/>
<reference evidence="3" key="1">
    <citation type="journal article" date="2009" name="Science">
        <title>The B73 maize genome: complexity, diversity, and dynamics.</title>
        <authorList>
            <person name="Schnable P.S."/>
            <person name="Ware D."/>
            <person name="Fulton R.S."/>
            <person name="Stein J.C."/>
            <person name="Wei F."/>
            <person name="Pasternak S."/>
            <person name="Liang C."/>
            <person name="Zhang J."/>
            <person name="Fulton L."/>
            <person name="Graves T.A."/>
            <person name="Minx P."/>
            <person name="Reily A.D."/>
            <person name="Courtney L."/>
            <person name="Kruchowski S.S."/>
            <person name="Tomlinson C."/>
            <person name="Strong C."/>
            <person name="Delehaunty K."/>
            <person name="Fronick C."/>
            <person name="Courtney B."/>
            <person name="Rock S.M."/>
            <person name="Belter E."/>
            <person name="Du F."/>
            <person name="Kim K."/>
            <person name="Abbott R.M."/>
            <person name="Cotton M."/>
            <person name="Levy A."/>
            <person name="Marchetto P."/>
            <person name="Ochoa K."/>
            <person name="Jackson S.M."/>
            <person name="Gillam B."/>
            <person name="Chen W."/>
            <person name="Yan L."/>
            <person name="Higginbotham J."/>
            <person name="Cardenas M."/>
            <person name="Waligorski J."/>
            <person name="Applebaum E."/>
            <person name="Phelps L."/>
            <person name="Falcone J."/>
            <person name="Kanchi K."/>
            <person name="Thane T."/>
            <person name="Scimone A."/>
            <person name="Thane N."/>
            <person name="Henke J."/>
            <person name="Wang T."/>
            <person name="Ruppert J."/>
            <person name="Shah N."/>
            <person name="Rotter K."/>
            <person name="Hodges J."/>
            <person name="Ingenthron E."/>
            <person name="Cordes M."/>
            <person name="Kohlberg S."/>
            <person name="Sgro J."/>
            <person name="Delgado B."/>
            <person name="Mead K."/>
            <person name="Chinwalla A."/>
            <person name="Leonard S."/>
            <person name="Crouse K."/>
            <person name="Collura K."/>
            <person name="Kudrna D."/>
            <person name="Currie J."/>
            <person name="He R."/>
            <person name="Angelova A."/>
            <person name="Rajasekar S."/>
            <person name="Mueller T."/>
            <person name="Lomeli R."/>
            <person name="Scara G."/>
            <person name="Ko A."/>
            <person name="Delaney K."/>
            <person name="Wissotski M."/>
            <person name="Lopez G."/>
            <person name="Campos D."/>
            <person name="Braidotti M."/>
            <person name="Ashley E."/>
            <person name="Golser W."/>
            <person name="Kim H."/>
            <person name="Lee S."/>
            <person name="Lin J."/>
            <person name="Dujmic Z."/>
            <person name="Kim W."/>
            <person name="Talag J."/>
            <person name="Zuccolo A."/>
            <person name="Fan C."/>
            <person name="Sebastian A."/>
            <person name="Kramer M."/>
            <person name="Spiegel L."/>
            <person name="Nascimento L."/>
            <person name="Zutavern T."/>
            <person name="Miller B."/>
            <person name="Ambroise C."/>
            <person name="Muller S."/>
            <person name="Spooner W."/>
            <person name="Narechania A."/>
            <person name="Ren L."/>
            <person name="Wei S."/>
            <person name="Kumari S."/>
            <person name="Faga B."/>
            <person name="Levy M.J."/>
            <person name="McMahan L."/>
            <person name="Van Buren P."/>
            <person name="Vaughn M.W."/>
            <person name="Ying K."/>
            <person name="Yeh C.-T."/>
            <person name="Emrich S.J."/>
            <person name="Jia Y."/>
            <person name="Kalyanaraman A."/>
            <person name="Hsia A.-P."/>
            <person name="Barbazuk W.B."/>
            <person name="Baucom R.S."/>
            <person name="Brutnell T.P."/>
            <person name="Carpita N.C."/>
            <person name="Chaparro C."/>
            <person name="Chia J.-M."/>
            <person name="Deragon J.-M."/>
            <person name="Estill J.C."/>
            <person name="Fu Y."/>
            <person name="Jeddeloh J.A."/>
            <person name="Han Y."/>
            <person name="Lee H."/>
            <person name="Li P."/>
            <person name="Lisch D.R."/>
            <person name="Liu S."/>
            <person name="Liu Z."/>
            <person name="Nagel D.H."/>
            <person name="McCann M.C."/>
            <person name="SanMiguel P."/>
            <person name="Myers A.M."/>
            <person name="Nettleton D."/>
            <person name="Nguyen J."/>
            <person name="Penning B.W."/>
            <person name="Ponnala L."/>
            <person name="Schneider K.L."/>
            <person name="Schwartz D.C."/>
            <person name="Sharma A."/>
            <person name="Soderlund C."/>
            <person name="Springer N.M."/>
            <person name="Sun Q."/>
            <person name="Wang H."/>
            <person name="Waterman M."/>
            <person name="Westerman R."/>
            <person name="Wolfgruber T.K."/>
            <person name="Yang L."/>
            <person name="Yu Y."/>
            <person name="Zhang L."/>
            <person name="Zhou S."/>
            <person name="Zhu Q."/>
            <person name="Bennetzen J.L."/>
            <person name="Dawe R.K."/>
            <person name="Jiang J."/>
            <person name="Jiang N."/>
            <person name="Presting G.G."/>
            <person name="Wessler S.R."/>
            <person name="Aluru S."/>
            <person name="Martienssen R.A."/>
            <person name="Clifton S.W."/>
            <person name="McCombie W.R."/>
            <person name="Wing R.A."/>
            <person name="Wilson R.K."/>
        </authorList>
    </citation>
    <scope>NUCLEOTIDE SEQUENCE [LARGE SCALE GENOMIC DNA]</scope>
    <source>
        <strain evidence="3">cv. B73</strain>
    </source>
</reference>
<accession>A0A804QVK5</accession>
<evidence type="ECO:0008006" key="4">
    <source>
        <dbReference type="Google" id="ProtNLM"/>
    </source>
</evidence>
<sequence>MRSWWCTTSAGRWRVSSCPCPSSPRSTFTNSTRGIFQRRRCLAARSGTSSRRGTASTQTARAPTAPPGGGIGRQRARTSRSRPRAVAGRQESRRLSSSTPARRPGDSRPTGSCMSTASRTRTVRRARRAHGRCVCGRFIPPVAFRGEPWRCSRCVQCAYVFALFLQLDEWVLCRLYNKKNNWEKVKAEEPEAAAPFRHQQGAAEDSMSDSFQTHDSDIDNNAFGMQNGFGNMVHGQTMTMRNGIGSVARTVKEDNYWFTDLNLDDLQAPYNVTHVLNPNPVQTMNLAAGQGHGYLQSMSSPSTKMWQTILPPF</sequence>
<dbReference type="AlphaFoldDB" id="A0A804QVK5"/>
<protein>
    <recommendedName>
        <fullName evidence="4">NAC domain-containing protein</fullName>
    </recommendedName>
</protein>
<evidence type="ECO:0000256" key="1">
    <source>
        <dbReference type="SAM" id="MobiDB-lite"/>
    </source>
</evidence>
<feature type="compositionally biased region" description="Polar residues" evidence="1">
    <location>
        <begin position="109"/>
        <end position="118"/>
    </location>
</feature>
<dbReference type="Proteomes" id="UP000007305">
    <property type="component" value="Chromosome 8"/>
</dbReference>
<dbReference type="EnsemblPlants" id="Zm00001eb369060_T001">
    <property type="protein sequence ID" value="Zm00001eb369060_P001"/>
    <property type="gene ID" value="Zm00001eb369060"/>
</dbReference>
<evidence type="ECO:0000313" key="2">
    <source>
        <dbReference type="EnsemblPlants" id="Zm00001eb369060_P001"/>
    </source>
</evidence>
<evidence type="ECO:0000313" key="3">
    <source>
        <dbReference type="Proteomes" id="UP000007305"/>
    </source>
</evidence>
<reference evidence="2" key="2">
    <citation type="submission" date="2019-07" db="EMBL/GenBank/DDBJ databases">
        <authorList>
            <person name="Seetharam A."/>
            <person name="Woodhouse M."/>
            <person name="Cannon E."/>
        </authorList>
    </citation>
    <scope>NUCLEOTIDE SEQUENCE [LARGE SCALE GENOMIC DNA]</scope>
    <source>
        <strain evidence="2">cv. B73</strain>
    </source>
</reference>
<feature type="region of interest" description="Disordered" evidence="1">
    <location>
        <begin position="42"/>
        <end position="121"/>
    </location>
</feature>
<name>A0A804QVK5_MAIZE</name>
<feature type="compositionally biased region" description="Basic residues" evidence="1">
    <location>
        <begin position="74"/>
        <end position="83"/>
    </location>
</feature>